<dbReference type="SUPFAM" id="SSF48452">
    <property type="entry name" value="TPR-like"/>
    <property type="match status" value="1"/>
</dbReference>
<dbReference type="InterPro" id="IPR050498">
    <property type="entry name" value="Ycf3"/>
</dbReference>
<feature type="DNA-binding region" description="OmpR/PhoB-type" evidence="4">
    <location>
        <begin position="1"/>
        <end position="98"/>
    </location>
</feature>
<dbReference type="CDD" id="cd00383">
    <property type="entry name" value="trans_reg_C"/>
    <property type="match status" value="1"/>
</dbReference>
<dbReference type="Proteomes" id="UP001139054">
    <property type="component" value="Unassembled WGS sequence"/>
</dbReference>
<dbReference type="Gene3D" id="3.40.50.10610">
    <property type="entry name" value="ABC-type transport auxiliary lipoprotein component"/>
    <property type="match status" value="1"/>
</dbReference>
<evidence type="ECO:0000256" key="4">
    <source>
        <dbReference type="PROSITE-ProRule" id="PRU01091"/>
    </source>
</evidence>
<dbReference type="SUPFAM" id="SSF46894">
    <property type="entry name" value="C-terminal effector domain of the bipartite response regulators"/>
    <property type="match status" value="1"/>
</dbReference>
<dbReference type="Pfam" id="PF00486">
    <property type="entry name" value="Trans_reg_C"/>
    <property type="match status" value="1"/>
</dbReference>
<organism evidence="6 7">
    <name type="scientific">Bradyrhizobium zhengyangense</name>
    <dbReference type="NCBI Taxonomy" id="2911009"/>
    <lineage>
        <taxon>Bacteria</taxon>
        <taxon>Pseudomonadati</taxon>
        <taxon>Pseudomonadota</taxon>
        <taxon>Alphaproteobacteria</taxon>
        <taxon>Hyphomicrobiales</taxon>
        <taxon>Nitrobacteraceae</taxon>
        <taxon>Bradyrhizobium</taxon>
    </lineage>
</organism>
<evidence type="ECO:0000256" key="3">
    <source>
        <dbReference type="ARBA" id="ARBA00023125"/>
    </source>
</evidence>
<dbReference type="PANTHER" id="PTHR44858">
    <property type="entry name" value="TETRATRICOPEPTIDE REPEAT PROTEIN 6"/>
    <property type="match status" value="1"/>
</dbReference>
<keyword evidence="1" id="KW-0677">Repeat</keyword>
<keyword evidence="2" id="KW-0802">TPR repeat</keyword>
<evidence type="ECO:0000313" key="7">
    <source>
        <dbReference type="Proteomes" id="UP001139054"/>
    </source>
</evidence>
<name>A0A9X1R4A7_9BRAD</name>
<accession>A0A9X1R4A7</accession>
<dbReference type="Gene3D" id="1.10.10.10">
    <property type="entry name" value="Winged helix-like DNA-binding domain superfamily/Winged helix DNA-binding domain"/>
    <property type="match status" value="1"/>
</dbReference>
<dbReference type="GO" id="GO:0000160">
    <property type="term" value="P:phosphorelay signal transduction system"/>
    <property type="evidence" value="ECO:0007669"/>
    <property type="project" value="InterPro"/>
</dbReference>
<evidence type="ECO:0000256" key="2">
    <source>
        <dbReference type="ARBA" id="ARBA00022803"/>
    </source>
</evidence>
<comment type="caution">
    <text evidence="6">The sequence shown here is derived from an EMBL/GenBank/DDBJ whole genome shotgun (WGS) entry which is preliminary data.</text>
</comment>
<dbReference type="Gene3D" id="1.25.40.10">
    <property type="entry name" value="Tetratricopeptide repeat domain"/>
    <property type="match status" value="2"/>
</dbReference>
<dbReference type="InterPro" id="IPR011990">
    <property type="entry name" value="TPR-like_helical_dom_sf"/>
</dbReference>
<dbReference type="SMART" id="SM00862">
    <property type="entry name" value="Trans_reg_C"/>
    <property type="match status" value="1"/>
</dbReference>
<dbReference type="GO" id="GO:0003677">
    <property type="term" value="F:DNA binding"/>
    <property type="evidence" value="ECO:0007669"/>
    <property type="project" value="UniProtKB-UniRule"/>
</dbReference>
<protein>
    <submittedName>
        <fullName evidence="6">Winged helix-turn-helix domain-containing protein</fullName>
    </submittedName>
</protein>
<dbReference type="InterPro" id="IPR001867">
    <property type="entry name" value="OmpR/PhoB-type_DNA-bd"/>
</dbReference>
<reference evidence="6" key="1">
    <citation type="submission" date="2022-01" db="EMBL/GenBank/DDBJ databases">
        <title>Genome sequnece data of strain Bradyrhizobium sp. nov.</title>
        <authorList>
            <person name="Zhang J."/>
        </authorList>
    </citation>
    <scope>NUCLEOTIDE SEQUENCE</scope>
    <source>
        <strain evidence="6">WYCCWR 13023</strain>
    </source>
</reference>
<dbReference type="SMART" id="SM00028">
    <property type="entry name" value="TPR"/>
    <property type="match status" value="5"/>
</dbReference>
<proteinExistence type="predicted"/>
<keyword evidence="3 4" id="KW-0238">DNA-binding</keyword>
<evidence type="ECO:0000259" key="5">
    <source>
        <dbReference type="PROSITE" id="PS51755"/>
    </source>
</evidence>
<evidence type="ECO:0000313" key="6">
    <source>
        <dbReference type="EMBL" id="MCG2625596.1"/>
    </source>
</evidence>
<dbReference type="PANTHER" id="PTHR44858:SF1">
    <property type="entry name" value="UDP-N-ACETYLGLUCOSAMINE--PEPTIDE N-ACETYLGLUCOSAMINYLTRANSFERASE SPINDLY-RELATED"/>
    <property type="match status" value="1"/>
</dbReference>
<evidence type="ECO:0000256" key="1">
    <source>
        <dbReference type="ARBA" id="ARBA00022737"/>
    </source>
</evidence>
<dbReference type="RefSeq" id="WP_237889696.1">
    <property type="nucleotide sequence ID" value="NZ_JAKLTY010000002.1"/>
</dbReference>
<gene>
    <name evidence="6" type="ORF">L6654_03085</name>
</gene>
<dbReference type="GO" id="GO:0006355">
    <property type="term" value="P:regulation of DNA-templated transcription"/>
    <property type="evidence" value="ECO:0007669"/>
    <property type="project" value="InterPro"/>
</dbReference>
<dbReference type="InterPro" id="IPR036388">
    <property type="entry name" value="WH-like_DNA-bd_sf"/>
</dbReference>
<dbReference type="EMBL" id="JAKLTY010000002">
    <property type="protein sequence ID" value="MCG2625596.1"/>
    <property type="molecule type" value="Genomic_DNA"/>
</dbReference>
<dbReference type="InterPro" id="IPR016032">
    <property type="entry name" value="Sig_transdc_resp-reg_C-effctor"/>
</dbReference>
<dbReference type="InterPro" id="IPR019734">
    <property type="entry name" value="TPR_rpt"/>
</dbReference>
<feature type="domain" description="OmpR/PhoB-type" evidence="5">
    <location>
        <begin position="1"/>
        <end position="98"/>
    </location>
</feature>
<sequence>MRYAFANCELDTDRRELRRDGRVIPVTPQVFDLLDYFLRNEDRVLTKEDLIKEIWKGRSISDAALTTRLNIARKAIGDSGHEQRLIKTLPRKGFRFVAAVHQIDEQNVPRSPESIISPCASGIGSLNRPSIAVLPFRNLSGDPAQEYLADGMTEDITTLLSQTRDYLVIARGSTLGYKTNRIDIDEIGHQLGVRYVLEGSVRRAGSQIRVTAQLIEASTAIRVWAAHFDRELVDLFGVQDDITSGIVGALHPQLLSAEAQSYRRRPPNSLDAWGLSVQGMMALTSLTRENLDTAANLASRAIEAAPDFGLSYGLRAFALGYRAYTQWGHDWIQDARQAAADIANVLRTQHDDPTALFLAGAASHFMARHRASLGMLERAIELNPNLAMAHGLLAISYASVDRPADGLVHAGIALRLSPRDPMAYLFHAAQALCRFVSGDFHGAIACAEKGIGINPSSFDNHLYMAAALAELQRIEPAKEQVKRALRFVPKVTLLVIGRAVEDGNTGWARYHAALRKAGLRE</sequence>
<dbReference type="AlphaFoldDB" id="A0A9X1R4A7"/>
<dbReference type="PROSITE" id="PS51755">
    <property type="entry name" value="OMPR_PHOB"/>
    <property type="match status" value="1"/>
</dbReference>